<evidence type="ECO:0000313" key="2">
    <source>
        <dbReference type="Proteomes" id="UP001280629"/>
    </source>
</evidence>
<sequence>MEDKSTKRLIASAGAWFVGEYAAVMIERFTELESNKRYKSEFIEDIYNSLGRDRNLDGTSTRVNAVLRIIRSNKIVEALEYVIQSDRMRKDNPGAVRKAKETLNNIK</sequence>
<protein>
    <submittedName>
        <fullName evidence="1">Uncharacterized protein</fullName>
    </submittedName>
</protein>
<name>A0ABU4G669_9BACL</name>
<proteinExistence type="predicted"/>
<dbReference type="Proteomes" id="UP001280629">
    <property type="component" value="Unassembled WGS sequence"/>
</dbReference>
<accession>A0ABU4G669</accession>
<keyword evidence="2" id="KW-1185">Reference proteome</keyword>
<evidence type="ECO:0000313" key="1">
    <source>
        <dbReference type="EMBL" id="MDW0111142.1"/>
    </source>
</evidence>
<comment type="caution">
    <text evidence="1">The sequence shown here is derived from an EMBL/GenBank/DDBJ whole genome shotgun (WGS) entry which is preliminary data.</text>
</comment>
<organism evidence="1 2">
    <name type="scientific">Sporosarcina aquimarina</name>
    <dbReference type="NCBI Taxonomy" id="114975"/>
    <lineage>
        <taxon>Bacteria</taxon>
        <taxon>Bacillati</taxon>
        <taxon>Bacillota</taxon>
        <taxon>Bacilli</taxon>
        <taxon>Bacillales</taxon>
        <taxon>Caryophanaceae</taxon>
        <taxon>Sporosarcina</taxon>
    </lineage>
</organism>
<gene>
    <name evidence="1" type="ORF">QT716_14045</name>
</gene>
<dbReference type="RefSeq" id="WP_317936749.1">
    <property type="nucleotide sequence ID" value="NZ_JAUBDH010000010.1"/>
</dbReference>
<dbReference type="EMBL" id="JAUBDH010000010">
    <property type="protein sequence ID" value="MDW0111142.1"/>
    <property type="molecule type" value="Genomic_DNA"/>
</dbReference>
<reference evidence="1 2" key="1">
    <citation type="submission" date="2023-06" db="EMBL/GenBank/DDBJ databases">
        <title>Sporosarcina sp. nov., isolated from Korean traditional fermented seafood 'Jeotgal'.</title>
        <authorList>
            <person name="Yang A.-I."/>
            <person name="Shin N.-R."/>
        </authorList>
    </citation>
    <scope>NUCLEOTIDE SEQUENCE [LARGE SCALE GENOMIC DNA]</scope>
    <source>
        <strain evidence="1 2">KCTC3840</strain>
    </source>
</reference>